<dbReference type="Proteomes" id="UP000250675">
    <property type="component" value="Unassembled WGS sequence"/>
</dbReference>
<evidence type="ECO:0000313" key="3">
    <source>
        <dbReference type="Proteomes" id="UP000250675"/>
    </source>
</evidence>
<sequence length="117" mass="12984">MKKKPLTEEQLLDAQRLKAIYDRKKKELGLSQEVLADRLGISQSAVAQIFAGKNALNLKRAVEFAEVLDVKVEEFSSTLADEARQLTKSNVTYAGAYQPGRRYPVLSSVQAGAWCEP</sequence>
<dbReference type="SUPFAM" id="SSF47413">
    <property type="entry name" value="lambda repressor-like DNA-binding domains"/>
    <property type="match status" value="1"/>
</dbReference>
<evidence type="ECO:0000259" key="1">
    <source>
        <dbReference type="PROSITE" id="PS50943"/>
    </source>
</evidence>
<protein>
    <submittedName>
        <fullName evidence="2">Phage repressor protein</fullName>
    </submittedName>
</protein>
<accession>A0A2X3D5F9</accession>
<reference evidence="2 3" key="1">
    <citation type="submission" date="2018-06" db="EMBL/GenBank/DDBJ databases">
        <authorList>
            <consortium name="Pathogen Informatics"/>
            <person name="Doyle S."/>
        </authorList>
    </citation>
    <scope>NUCLEOTIDE SEQUENCE [LARGE SCALE GENOMIC DNA]</scope>
    <source>
        <strain evidence="2 3">NCTC9645</strain>
    </source>
</reference>
<organism evidence="2 3">
    <name type="scientific">Klebsiella pneumoniae</name>
    <dbReference type="NCBI Taxonomy" id="573"/>
    <lineage>
        <taxon>Bacteria</taxon>
        <taxon>Pseudomonadati</taxon>
        <taxon>Pseudomonadota</taxon>
        <taxon>Gammaproteobacteria</taxon>
        <taxon>Enterobacterales</taxon>
        <taxon>Enterobacteriaceae</taxon>
        <taxon>Klebsiella/Raoultella group</taxon>
        <taxon>Klebsiella</taxon>
        <taxon>Klebsiella pneumoniae complex</taxon>
    </lineage>
</organism>
<evidence type="ECO:0000313" key="2">
    <source>
        <dbReference type="EMBL" id="SQC19924.1"/>
    </source>
</evidence>
<dbReference type="CDD" id="cd00093">
    <property type="entry name" value="HTH_XRE"/>
    <property type="match status" value="1"/>
</dbReference>
<dbReference type="PROSITE" id="PS50943">
    <property type="entry name" value="HTH_CROC1"/>
    <property type="match status" value="1"/>
</dbReference>
<gene>
    <name evidence="2" type="ORF">NCTC9645_01342</name>
</gene>
<dbReference type="SMART" id="SM00530">
    <property type="entry name" value="HTH_XRE"/>
    <property type="match status" value="1"/>
</dbReference>
<dbReference type="EMBL" id="UASO01000004">
    <property type="protein sequence ID" value="SQC19924.1"/>
    <property type="molecule type" value="Genomic_DNA"/>
</dbReference>
<feature type="domain" description="HTH cro/C1-type" evidence="1">
    <location>
        <begin position="26"/>
        <end position="75"/>
    </location>
</feature>
<dbReference type="InterPro" id="IPR001387">
    <property type="entry name" value="Cro/C1-type_HTH"/>
</dbReference>
<dbReference type="GO" id="GO:0003677">
    <property type="term" value="F:DNA binding"/>
    <property type="evidence" value="ECO:0007669"/>
    <property type="project" value="InterPro"/>
</dbReference>
<proteinExistence type="predicted"/>
<dbReference type="Pfam" id="PF01381">
    <property type="entry name" value="HTH_3"/>
    <property type="match status" value="1"/>
</dbReference>
<dbReference type="InterPro" id="IPR010982">
    <property type="entry name" value="Lambda_DNA-bd_dom_sf"/>
</dbReference>
<name>A0A2X3D5F9_KLEPN</name>
<dbReference type="AlphaFoldDB" id="A0A2X3D5F9"/>
<dbReference type="Gene3D" id="1.10.260.40">
    <property type="entry name" value="lambda repressor-like DNA-binding domains"/>
    <property type="match status" value="1"/>
</dbReference>